<reference evidence="1 2" key="1">
    <citation type="submission" date="2013-03" db="EMBL/GenBank/DDBJ databases">
        <title>The Genome Sequence of Exophiala aquamarina CBS 119918.</title>
        <authorList>
            <consortium name="The Broad Institute Genomics Platform"/>
            <person name="Cuomo C."/>
            <person name="de Hoog S."/>
            <person name="Gorbushina A."/>
            <person name="Walker B."/>
            <person name="Young S.K."/>
            <person name="Zeng Q."/>
            <person name="Gargeya S."/>
            <person name="Fitzgerald M."/>
            <person name="Haas B."/>
            <person name="Abouelleil A."/>
            <person name="Allen A.W."/>
            <person name="Alvarado L."/>
            <person name="Arachchi H.M."/>
            <person name="Berlin A.M."/>
            <person name="Chapman S.B."/>
            <person name="Gainer-Dewar J."/>
            <person name="Goldberg J."/>
            <person name="Griggs A."/>
            <person name="Gujja S."/>
            <person name="Hansen M."/>
            <person name="Howarth C."/>
            <person name="Imamovic A."/>
            <person name="Ireland A."/>
            <person name="Larimer J."/>
            <person name="McCowan C."/>
            <person name="Murphy C."/>
            <person name="Pearson M."/>
            <person name="Poon T.W."/>
            <person name="Priest M."/>
            <person name="Roberts A."/>
            <person name="Saif S."/>
            <person name="Shea T."/>
            <person name="Sisk P."/>
            <person name="Sykes S."/>
            <person name="Wortman J."/>
            <person name="Nusbaum C."/>
            <person name="Birren B."/>
        </authorList>
    </citation>
    <scope>NUCLEOTIDE SEQUENCE [LARGE SCALE GENOMIC DNA]</scope>
    <source>
        <strain evidence="1 2">CBS 119918</strain>
    </source>
</reference>
<dbReference type="EMBL" id="AMGV01000004">
    <property type="protein sequence ID" value="KEF58034.1"/>
    <property type="molecule type" value="Genomic_DNA"/>
</dbReference>
<sequence length="132" mass="13971">LRFNIDPDIYGIACGKHFSANINVKDAGSPASTSAVCNAVRDLLVSSDSKGNSNIDLVFTCPGRSVSIGGGDRDIKIVLNTEESPSFSDVHSATPGTMTVTGEKEKFIVTTPVDVGITKSSNSELIWQYITC</sequence>
<name>A0A072PD52_9EURO</name>
<keyword evidence="2" id="KW-1185">Reference proteome</keyword>
<dbReference type="GeneID" id="25280877"/>
<dbReference type="AlphaFoldDB" id="A0A072PD52"/>
<dbReference type="HOGENOM" id="CLU_121515_0_0_1"/>
<dbReference type="Proteomes" id="UP000027920">
    <property type="component" value="Unassembled WGS sequence"/>
</dbReference>
<dbReference type="RefSeq" id="XP_013260624.1">
    <property type="nucleotide sequence ID" value="XM_013405170.1"/>
</dbReference>
<dbReference type="OrthoDB" id="4108495at2759"/>
<comment type="caution">
    <text evidence="1">The sequence shown here is derived from an EMBL/GenBank/DDBJ whole genome shotgun (WGS) entry which is preliminary data.</text>
</comment>
<organism evidence="1 2">
    <name type="scientific">Exophiala aquamarina CBS 119918</name>
    <dbReference type="NCBI Taxonomy" id="1182545"/>
    <lineage>
        <taxon>Eukaryota</taxon>
        <taxon>Fungi</taxon>
        <taxon>Dikarya</taxon>
        <taxon>Ascomycota</taxon>
        <taxon>Pezizomycotina</taxon>
        <taxon>Eurotiomycetes</taxon>
        <taxon>Chaetothyriomycetidae</taxon>
        <taxon>Chaetothyriales</taxon>
        <taxon>Herpotrichiellaceae</taxon>
        <taxon>Exophiala</taxon>
    </lineage>
</organism>
<gene>
    <name evidence="1" type="ORF">A1O9_05957</name>
</gene>
<proteinExistence type="predicted"/>
<dbReference type="VEuPathDB" id="FungiDB:A1O9_05957"/>
<evidence type="ECO:0000313" key="1">
    <source>
        <dbReference type="EMBL" id="KEF58034.1"/>
    </source>
</evidence>
<feature type="non-terminal residue" evidence="1">
    <location>
        <position position="132"/>
    </location>
</feature>
<protein>
    <submittedName>
        <fullName evidence="1">Uncharacterized protein</fullName>
    </submittedName>
</protein>
<accession>A0A072PD52</accession>
<feature type="non-terminal residue" evidence="1">
    <location>
        <position position="1"/>
    </location>
</feature>
<evidence type="ECO:0000313" key="2">
    <source>
        <dbReference type="Proteomes" id="UP000027920"/>
    </source>
</evidence>